<dbReference type="RefSeq" id="WP_170158476.1">
    <property type="nucleotide sequence ID" value="NZ_RKRF01000008.1"/>
</dbReference>
<accession>A0A3N5B9E6</accession>
<sequence length="159" mass="18429">MIVDELKQLQKEGKIQEAIQKATTYLEEHPNDGKVLLETAYLHDRHDMDPQAVQYYQSALETELEDLDRRDALLALGSTYRAVGLYENARETLEIGMSEFPDYNAFYVFFAMTLYNLGDTDLAMEIVMTKLLETTDDESIKQYSRALEFYASRLDEVFN</sequence>
<keyword evidence="3" id="KW-1185">Reference proteome</keyword>
<name>A0A3N5B9E6_9BACI</name>
<protein>
    <submittedName>
        <fullName evidence="2">Tetratricopeptide repeat protein</fullName>
    </submittedName>
</protein>
<organism evidence="2 3">
    <name type="scientific">Aquisalibacillus elongatus</name>
    <dbReference type="NCBI Taxonomy" id="485577"/>
    <lineage>
        <taxon>Bacteria</taxon>
        <taxon>Bacillati</taxon>
        <taxon>Bacillota</taxon>
        <taxon>Bacilli</taxon>
        <taxon>Bacillales</taxon>
        <taxon>Bacillaceae</taxon>
        <taxon>Aquisalibacillus</taxon>
    </lineage>
</organism>
<evidence type="ECO:0000259" key="1">
    <source>
        <dbReference type="Pfam" id="PF12688"/>
    </source>
</evidence>
<gene>
    <name evidence="2" type="ORF">EDC24_1201</name>
</gene>
<dbReference type="Gene3D" id="1.25.40.10">
    <property type="entry name" value="Tetratricopeptide repeat domain"/>
    <property type="match status" value="1"/>
</dbReference>
<dbReference type="SUPFAM" id="SSF48452">
    <property type="entry name" value="TPR-like"/>
    <property type="match status" value="1"/>
</dbReference>
<comment type="caution">
    <text evidence="2">The sequence shown here is derived from an EMBL/GenBank/DDBJ whole genome shotgun (WGS) entry which is preliminary data.</text>
</comment>
<proteinExistence type="predicted"/>
<dbReference type="Pfam" id="PF12688">
    <property type="entry name" value="TPR_5"/>
    <property type="match status" value="1"/>
</dbReference>
<dbReference type="AlphaFoldDB" id="A0A3N5B9E6"/>
<dbReference type="InterPro" id="IPR041656">
    <property type="entry name" value="TPR_5"/>
</dbReference>
<reference evidence="2 3" key="1">
    <citation type="submission" date="2018-11" db="EMBL/GenBank/DDBJ databases">
        <title>Genomic Encyclopedia of Type Strains, Phase IV (KMG-IV): sequencing the most valuable type-strain genomes for metagenomic binning, comparative biology and taxonomic classification.</title>
        <authorList>
            <person name="Goeker M."/>
        </authorList>
    </citation>
    <scope>NUCLEOTIDE SEQUENCE [LARGE SCALE GENOMIC DNA]</scope>
    <source>
        <strain evidence="2 3">DSM 18090</strain>
    </source>
</reference>
<dbReference type="EMBL" id="RKRF01000008">
    <property type="protein sequence ID" value="RPF54013.1"/>
    <property type="molecule type" value="Genomic_DNA"/>
</dbReference>
<evidence type="ECO:0000313" key="2">
    <source>
        <dbReference type="EMBL" id="RPF54013.1"/>
    </source>
</evidence>
<evidence type="ECO:0000313" key="3">
    <source>
        <dbReference type="Proteomes" id="UP000276443"/>
    </source>
</evidence>
<dbReference type="InterPro" id="IPR011990">
    <property type="entry name" value="TPR-like_helical_dom_sf"/>
</dbReference>
<feature type="domain" description="Tetratrico peptide repeat group 5" evidence="1">
    <location>
        <begin position="35"/>
        <end position="154"/>
    </location>
</feature>
<dbReference type="Proteomes" id="UP000276443">
    <property type="component" value="Unassembled WGS sequence"/>
</dbReference>